<dbReference type="RefSeq" id="WP_136340445.1">
    <property type="nucleotide sequence ID" value="NZ_SSMD01000010.1"/>
</dbReference>
<organism evidence="1 2">
    <name type="scientific">Thalassobius vesicularis</name>
    <dbReference type="NCBI Taxonomy" id="1294297"/>
    <lineage>
        <taxon>Bacteria</taxon>
        <taxon>Pseudomonadati</taxon>
        <taxon>Pseudomonadota</taxon>
        <taxon>Alphaproteobacteria</taxon>
        <taxon>Rhodobacterales</taxon>
        <taxon>Roseobacteraceae</taxon>
        <taxon>Thalassovita</taxon>
    </lineage>
</organism>
<dbReference type="Proteomes" id="UP000306113">
    <property type="component" value="Unassembled WGS sequence"/>
</dbReference>
<evidence type="ECO:0000313" key="1">
    <source>
        <dbReference type="EMBL" id="THD71798.1"/>
    </source>
</evidence>
<evidence type="ECO:0000313" key="2">
    <source>
        <dbReference type="Proteomes" id="UP000306113"/>
    </source>
</evidence>
<proteinExistence type="predicted"/>
<dbReference type="EMBL" id="SSMD01000010">
    <property type="protein sequence ID" value="THD71798.1"/>
    <property type="molecule type" value="Genomic_DNA"/>
</dbReference>
<sequence length="88" mass="9419">MITILTGITMDNGTNRQTGVFTIEPLMPRMAGGTTTVRRSVQDAGAQGGRGLSAAGPNEICMRKRRFNGGREKYIFTDGLAGFAEIPI</sequence>
<name>A0A4S3M5B6_9RHOB</name>
<comment type="caution">
    <text evidence="1">The sequence shown here is derived from an EMBL/GenBank/DDBJ whole genome shotgun (WGS) entry which is preliminary data.</text>
</comment>
<accession>A0A4S3M5B6</accession>
<keyword evidence="2" id="KW-1185">Reference proteome</keyword>
<reference evidence="1 2" key="1">
    <citation type="submission" date="2019-04" db="EMBL/GenBank/DDBJ databases">
        <title>Draft genome sequence of Youngimonas vesicularis.</title>
        <authorList>
            <person name="Hameed A."/>
        </authorList>
    </citation>
    <scope>NUCLEOTIDE SEQUENCE [LARGE SCALE GENOMIC DNA]</scope>
    <source>
        <strain evidence="1 2">CC-AMW-E</strain>
    </source>
</reference>
<protein>
    <submittedName>
        <fullName evidence="1">Uncharacterized protein</fullName>
    </submittedName>
</protein>
<dbReference type="AlphaFoldDB" id="A0A4S3M5B6"/>
<gene>
    <name evidence="1" type="ORF">E7681_16935</name>
</gene>